<dbReference type="OrthoDB" id="9765809at2"/>
<proteinExistence type="predicted"/>
<sequence length="337" mass="38387">MERKTITAGFLSTICWLDTAVVDWASAGQLYSLDGKEKQLGKYHYGYNFDSSIVSSDGQYAFIYKKLETKGLLLKNGELLREINRSYYYADVYEYPAAFVTVNYKTYLVHCPLEYSRLDFEDVETGELITDIPGRKPSYVFHSRLEINAPNTFLMSKGWCWHPTDVVQVFNIDACINNPLLLDKSILSPNIDVEVCTASFINDSKIMIGTSDEAYDDENLNLPLKHVGIWDIGLNEVTNFVKIKGEFGNLYPINDKFSWDTFKFPKIINLDNGEIVDKDESIYSGEQNSSMIGHDSLKYPQIVFNKQTKQLAIKGDGKIEILTPSNVFLKAEMLRSQ</sequence>
<dbReference type="RefSeq" id="WP_096349600.1">
    <property type="nucleotide sequence ID" value="NZ_AP017313.1"/>
</dbReference>
<organism evidence="1 2">
    <name type="scientific">Mucilaginibacter gotjawali</name>
    <dbReference type="NCBI Taxonomy" id="1550579"/>
    <lineage>
        <taxon>Bacteria</taxon>
        <taxon>Pseudomonadati</taxon>
        <taxon>Bacteroidota</taxon>
        <taxon>Sphingobacteriia</taxon>
        <taxon>Sphingobacteriales</taxon>
        <taxon>Sphingobacteriaceae</taxon>
        <taxon>Mucilaginibacter</taxon>
    </lineage>
</organism>
<accession>A0A110B0L7</accession>
<protein>
    <submittedName>
        <fullName evidence="1">Uncharacterized protein</fullName>
    </submittedName>
</protein>
<keyword evidence="2" id="KW-1185">Reference proteome</keyword>
<gene>
    <name evidence="1" type="ORF">MgSA37_00407</name>
</gene>
<evidence type="ECO:0000313" key="1">
    <source>
        <dbReference type="EMBL" id="BAU52252.1"/>
    </source>
</evidence>
<dbReference type="KEGG" id="mgot:MgSA37_00407"/>
<evidence type="ECO:0000313" key="2">
    <source>
        <dbReference type="Proteomes" id="UP000218263"/>
    </source>
</evidence>
<reference evidence="1 2" key="1">
    <citation type="submission" date="2015-12" db="EMBL/GenBank/DDBJ databases">
        <title>Genome sequence of Mucilaginibacter gotjawali.</title>
        <authorList>
            <person name="Lee J.S."/>
            <person name="Lee K.C."/>
            <person name="Kim K.K."/>
            <person name="Lee B.W."/>
        </authorList>
    </citation>
    <scope>NUCLEOTIDE SEQUENCE [LARGE SCALE GENOMIC DNA]</scope>
    <source>
        <strain evidence="1 2">SA3-7</strain>
    </source>
</reference>
<dbReference type="AlphaFoldDB" id="A0A110B0L7"/>
<dbReference type="Proteomes" id="UP000218263">
    <property type="component" value="Chromosome"/>
</dbReference>
<dbReference type="EMBL" id="AP017313">
    <property type="protein sequence ID" value="BAU52252.1"/>
    <property type="molecule type" value="Genomic_DNA"/>
</dbReference>
<name>A0A110B0L7_9SPHI</name>